<feature type="region of interest" description="Disordered" evidence="1">
    <location>
        <begin position="250"/>
        <end position="270"/>
    </location>
</feature>
<organism evidence="2 3">
    <name type="scientific">Aspergillus taichungensis</name>
    <dbReference type="NCBI Taxonomy" id="482145"/>
    <lineage>
        <taxon>Eukaryota</taxon>
        <taxon>Fungi</taxon>
        <taxon>Dikarya</taxon>
        <taxon>Ascomycota</taxon>
        <taxon>Pezizomycotina</taxon>
        <taxon>Eurotiomycetes</taxon>
        <taxon>Eurotiomycetidae</taxon>
        <taxon>Eurotiales</taxon>
        <taxon>Aspergillaceae</taxon>
        <taxon>Aspergillus</taxon>
        <taxon>Aspergillus subgen. Circumdati</taxon>
    </lineage>
</organism>
<dbReference type="Proteomes" id="UP000235023">
    <property type="component" value="Unassembled WGS sequence"/>
</dbReference>
<name>A0A2J5HN66_9EURO</name>
<sequence>MMSIMSSTASAYASESAVPILAHSLLRLDVATGGDQQSTTSAPQGPIPSRQGWNLEHDIKGATEYPPMGVFRPGTVIGFSCKKNVSKEGDDYDHVGQIPRYLLTACLRKSARGPNMNMNPSAFIIYPAHFDAFSPGKLLESLLSASQPPTLSRSEAISHLDSVQLIPVFDFSAASQALHQIADSLSHQQQDQNVTLIIAGLDSLTEGVIRASNAVRGAAVLTSVLRTLTQLSRTYSTYLSIMLVNTSGLGQLPPSHSQRPSTDDSHHHYTADDGSIHSIFGASGAPLFPNLLAKTLDQGIDTHLLLSTVQGQDRVVEVIKDRVGDGAGKWCVWRGGNR</sequence>
<dbReference type="AlphaFoldDB" id="A0A2J5HN66"/>
<protein>
    <submittedName>
        <fullName evidence="2">Uncharacterized protein</fullName>
    </submittedName>
</protein>
<feature type="compositionally biased region" description="Polar residues" evidence="1">
    <location>
        <begin position="34"/>
        <end position="43"/>
    </location>
</feature>
<gene>
    <name evidence="2" type="ORF">BDW42DRAFT_140486</name>
</gene>
<feature type="compositionally biased region" description="Basic and acidic residues" evidence="1">
    <location>
        <begin position="261"/>
        <end position="270"/>
    </location>
</feature>
<evidence type="ECO:0000313" key="3">
    <source>
        <dbReference type="Proteomes" id="UP000235023"/>
    </source>
</evidence>
<evidence type="ECO:0000256" key="1">
    <source>
        <dbReference type="SAM" id="MobiDB-lite"/>
    </source>
</evidence>
<reference evidence="3" key="1">
    <citation type="submission" date="2017-12" db="EMBL/GenBank/DDBJ databases">
        <authorList>
            <consortium name="DOE Joint Genome Institute"/>
            <person name="Mondo S.J."/>
            <person name="Kjaerbolling I."/>
            <person name="Vesth T.C."/>
            <person name="Frisvad J.C."/>
            <person name="Nybo J.L."/>
            <person name="Theobald S."/>
            <person name="Kuo A."/>
            <person name="Bowyer P."/>
            <person name="Matsuda Y."/>
            <person name="Lyhne E.K."/>
            <person name="Kogle M.E."/>
            <person name="Clum A."/>
            <person name="Lipzen A."/>
            <person name="Salamov A."/>
            <person name="Ngan C.Y."/>
            <person name="Daum C."/>
            <person name="Chiniquy J."/>
            <person name="Barry K."/>
            <person name="LaButti K."/>
            <person name="Haridas S."/>
            <person name="Simmons B.A."/>
            <person name="Magnuson J.K."/>
            <person name="Mortensen U.H."/>
            <person name="Larsen T.O."/>
            <person name="Grigoriev I.V."/>
            <person name="Baker S.E."/>
            <person name="Andersen M.R."/>
            <person name="Nordberg H.P."/>
            <person name="Cantor M.N."/>
            <person name="Hua S.X."/>
        </authorList>
    </citation>
    <scope>NUCLEOTIDE SEQUENCE [LARGE SCALE GENOMIC DNA]</scope>
    <source>
        <strain evidence="3">IBT 19404</strain>
    </source>
</reference>
<dbReference type="InterPro" id="IPR027417">
    <property type="entry name" value="P-loop_NTPase"/>
</dbReference>
<proteinExistence type="predicted"/>
<keyword evidence="3" id="KW-1185">Reference proteome</keyword>
<dbReference type="OrthoDB" id="4344093at2759"/>
<dbReference type="Gene3D" id="3.40.50.300">
    <property type="entry name" value="P-loop containing nucleotide triphosphate hydrolases"/>
    <property type="match status" value="1"/>
</dbReference>
<evidence type="ECO:0000313" key="2">
    <source>
        <dbReference type="EMBL" id="PLN78624.1"/>
    </source>
</evidence>
<feature type="region of interest" description="Disordered" evidence="1">
    <location>
        <begin position="33"/>
        <end position="53"/>
    </location>
</feature>
<feature type="compositionally biased region" description="Polar residues" evidence="1">
    <location>
        <begin position="250"/>
        <end position="260"/>
    </location>
</feature>
<dbReference type="EMBL" id="KZ559573">
    <property type="protein sequence ID" value="PLN78624.1"/>
    <property type="molecule type" value="Genomic_DNA"/>
</dbReference>
<accession>A0A2J5HN66</accession>